<dbReference type="RefSeq" id="XP_025348194.1">
    <property type="nucleotide sequence ID" value="XM_025489879.1"/>
</dbReference>
<keyword evidence="2" id="KW-1185">Reference proteome</keyword>
<dbReference type="PANTHER" id="PTHR39474">
    <property type="entry name" value="UNNAMED PRODUCT"/>
    <property type="match status" value="1"/>
</dbReference>
<feature type="non-terminal residue" evidence="1">
    <location>
        <position position="1"/>
    </location>
</feature>
<accession>A0A316U860</accession>
<feature type="non-terminal residue" evidence="1">
    <location>
        <position position="62"/>
    </location>
</feature>
<sequence>TLDVSTGGKVALDELGPMVVNKDGTLSRIHNWAGMTEAERARTLRVLGARNQIRMAEIRRGE</sequence>
<evidence type="ECO:0000313" key="2">
    <source>
        <dbReference type="Proteomes" id="UP000245942"/>
    </source>
</evidence>
<dbReference type="Proteomes" id="UP000245942">
    <property type="component" value="Unassembled WGS sequence"/>
</dbReference>
<reference evidence="1 2" key="1">
    <citation type="journal article" date="2018" name="Mol. Biol. Evol.">
        <title>Broad Genomic Sampling Reveals a Smut Pathogenic Ancestry of the Fungal Clade Ustilaginomycotina.</title>
        <authorList>
            <person name="Kijpornyongpan T."/>
            <person name="Mondo S.J."/>
            <person name="Barry K."/>
            <person name="Sandor L."/>
            <person name="Lee J."/>
            <person name="Lipzen A."/>
            <person name="Pangilinan J."/>
            <person name="LaButti K."/>
            <person name="Hainaut M."/>
            <person name="Henrissat B."/>
            <person name="Grigoriev I.V."/>
            <person name="Spatafora J.W."/>
            <person name="Aime M.C."/>
        </authorList>
    </citation>
    <scope>NUCLEOTIDE SEQUENCE [LARGE SCALE GENOMIC DNA]</scope>
    <source>
        <strain evidence="1 2">MCA 4718</strain>
    </source>
</reference>
<dbReference type="EMBL" id="KZ819326">
    <property type="protein sequence ID" value="PWN21034.1"/>
    <property type="molecule type" value="Genomic_DNA"/>
</dbReference>
<dbReference type="OrthoDB" id="4590138at2759"/>
<proteinExistence type="predicted"/>
<gene>
    <name evidence="1" type="ORF">BCV69DRAFT_234243</name>
</gene>
<dbReference type="PANTHER" id="PTHR39474:SF1">
    <property type="entry name" value="FUNGAL SPECIFIC TRANSCRIPTION FACTOR"/>
    <property type="match status" value="1"/>
</dbReference>
<dbReference type="GeneID" id="37011613"/>
<dbReference type="AlphaFoldDB" id="A0A316U860"/>
<dbReference type="STRING" id="1684307.A0A316U860"/>
<protein>
    <submittedName>
        <fullName evidence="1">Uncharacterized protein</fullName>
    </submittedName>
</protein>
<evidence type="ECO:0000313" key="1">
    <source>
        <dbReference type="EMBL" id="PWN21034.1"/>
    </source>
</evidence>
<organism evidence="1 2">
    <name type="scientific">Pseudomicrostroma glucosiphilum</name>
    <dbReference type="NCBI Taxonomy" id="1684307"/>
    <lineage>
        <taxon>Eukaryota</taxon>
        <taxon>Fungi</taxon>
        <taxon>Dikarya</taxon>
        <taxon>Basidiomycota</taxon>
        <taxon>Ustilaginomycotina</taxon>
        <taxon>Exobasidiomycetes</taxon>
        <taxon>Microstromatales</taxon>
        <taxon>Microstromatales incertae sedis</taxon>
        <taxon>Pseudomicrostroma</taxon>
    </lineage>
</organism>
<name>A0A316U860_9BASI</name>